<dbReference type="RefSeq" id="WP_006740117.1">
    <property type="nucleotide sequence ID" value="NZ_AEUZ02000001.1"/>
</dbReference>
<dbReference type="InterPro" id="IPR005135">
    <property type="entry name" value="Endo/exonuclease/phosphatase"/>
</dbReference>
<dbReference type="PANTHER" id="PTHR15822">
    <property type="entry name" value="TRAF AND TNF RECEPTOR-ASSOCIATED PROTEIN"/>
    <property type="match status" value="1"/>
</dbReference>
<evidence type="ECO:0000259" key="2">
    <source>
        <dbReference type="Pfam" id="PF03372"/>
    </source>
</evidence>
<feature type="domain" description="Endonuclease/exonuclease/phosphatase" evidence="2">
    <location>
        <begin position="23"/>
        <end position="264"/>
    </location>
</feature>
<dbReference type="eggNOG" id="COG3568">
    <property type="taxonomic scope" value="Bacteria"/>
</dbReference>
<dbReference type="AlphaFoldDB" id="G5KDT0"/>
<reference evidence="3 4" key="1">
    <citation type="journal article" date="2014" name="Int. J. Syst. Evol. Microbiol.">
        <title>Phylogenomics and the dynamic genome evolution of the genus Streptococcus.</title>
        <authorList>
            <consortium name="The Broad Institute Genome Sequencing Platform"/>
            <person name="Richards V.P."/>
            <person name="Palmer S.R."/>
            <person name="Pavinski Bitar P.D."/>
            <person name="Qin X."/>
            <person name="Weinstock G.M."/>
            <person name="Highlander S.K."/>
            <person name="Town C.D."/>
            <person name="Burne R.A."/>
            <person name="Stanhope M.J."/>
        </authorList>
    </citation>
    <scope>NUCLEOTIDE SEQUENCE [LARGE SCALE GENOMIC DNA]</scope>
    <source>
        <strain evidence="3 4">2285-97</strain>
    </source>
</reference>
<accession>G5KDT0</accession>
<dbReference type="Gene3D" id="3.60.10.10">
    <property type="entry name" value="Endonuclease/exonuclease/phosphatase"/>
    <property type="match status" value="1"/>
</dbReference>
<organism evidence="3 4">
    <name type="scientific">Streptococcus urinalis 2285-97</name>
    <dbReference type="NCBI Taxonomy" id="764291"/>
    <lineage>
        <taxon>Bacteria</taxon>
        <taxon>Bacillati</taxon>
        <taxon>Bacillota</taxon>
        <taxon>Bacilli</taxon>
        <taxon>Lactobacillales</taxon>
        <taxon>Streptococcaceae</taxon>
        <taxon>Streptococcus</taxon>
    </lineage>
</organism>
<keyword evidence="3" id="KW-0540">Nuclease</keyword>
<gene>
    <name evidence="3" type="ORF">STRUR_1948</name>
</gene>
<dbReference type="EMBL" id="AEUZ02000001">
    <property type="protein sequence ID" value="EHJ57405.1"/>
    <property type="molecule type" value="Genomic_DNA"/>
</dbReference>
<dbReference type="Proteomes" id="UP000005388">
    <property type="component" value="Unassembled WGS sequence"/>
</dbReference>
<dbReference type="InterPro" id="IPR051547">
    <property type="entry name" value="TDP2-like"/>
</dbReference>
<evidence type="ECO:0000256" key="1">
    <source>
        <dbReference type="ARBA" id="ARBA00022801"/>
    </source>
</evidence>
<protein>
    <submittedName>
        <fullName evidence="3">Endonuclease/exonuclease/phosphatase family protein</fullName>
    </submittedName>
</protein>
<dbReference type="GO" id="GO:0004519">
    <property type="term" value="F:endonuclease activity"/>
    <property type="evidence" value="ECO:0007669"/>
    <property type="project" value="UniProtKB-KW"/>
</dbReference>
<name>G5KDT0_9STRE</name>
<dbReference type="STRING" id="764291.STRUR_1948"/>
<evidence type="ECO:0000313" key="4">
    <source>
        <dbReference type="Proteomes" id="UP000005388"/>
    </source>
</evidence>
<dbReference type="SUPFAM" id="SSF56219">
    <property type="entry name" value="DNase I-like"/>
    <property type="match status" value="1"/>
</dbReference>
<dbReference type="CDD" id="cd09079">
    <property type="entry name" value="RgfB-like"/>
    <property type="match status" value="1"/>
</dbReference>
<dbReference type="GO" id="GO:0004527">
    <property type="term" value="F:exonuclease activity"/>
    <property type="evidence" value="ECO:0007669"/>
    <property type="project" value="UniProtKB-KW"/>
</dbReference>
<dbReference type="PANTHER" id="PTHR15822:SF23">
    <property type="entry name" value="ENDONUCLEASE_EXONUCLEASE_PHOSPHATASE FAMILY PROTEIN"/>
    <property type="match status" value="1"/>
</dbReference>
<keyword evidence="1" id="KW-0378">Hydrolase</keyword>
<proteinExistence type="predicted"/>
<keyword evidence="4" id="KW-1185">Reference proteome</keyword>
<dbReference type="Pfam" id="PF03372">
    <property type="entry name" value="Exo_endo_phos"/>
    <property type="match status" value="1"/>
</dbReference>
<evidence type="ECO:0000313" key="3">
    <source>
        <dbReference type="EMBL" id="EHJ57405.1"/>
    </source>
</evidence>
<sequence length="273" mass="31496">MINCLTINTHSWMEVNALKKLFDLAEHILAENYDIVCLQEINQLIESETVDQSDLDYYHPIAESPEIHTDNYAFLLVNYLEKHGRYYHWSWAYNHIGYDIYQEGVAILSKTAIDVEAKLISDTDDPGDYHTRRALIAQTFLKDKPITVVSLHMSWYEKGFDKEWRRLEKVLLPKKDNLILLGDFNNPSGEEGYQMILKSPLELFDSHKVARRVIGTHTILADIDGWEDSHQQLKVDYAFVSSTFRVISSEVTLDGGTEPIVSDHFGLKIKCDN</sequence>
<dbReference type="InterPro" id="IPR036691">
    <property type="entry name" value="Endo/exonu/phosph_ase_sf"/>
</dbReference>
<comment type="caution">
    <text evidence="3">The sequence shown here is derived from an EMBL/GenBank/DDBJ whole genome shotgun (WGS) entry which is preliminary data.</text>
</comment>
<keyword evidence="3" id="KW-0255">Endonuclease</keyword>